<sequence>MSMAGPTLIQLTDTHLLADGVLLHGSIDTWTRTTEVLRAAARFSPDAVLVTGDIADRGAQVYARAAALFEHAERELGCPLVVVPGNHDPHGAVGAGFNLKRLASGPGPADTVQMVGGLRIIGLDTHGFGEAAGCLSAGQLDWLRSVLAIPAPAGTVLAMHHPPIESLMESLAGRGLARPQELAAVLEGSDVRGIFCGHYHLPCSGTLGSIPVWVSPAVSYNHELFAPGTAGQRQDTSWFSVITLSLGQLTATPVQMAIPAPLLTLAEAVPARHHVLI</sequence>
<dbReference type="OrthoDB" id="5241795at2"/>
<dbReference type="EMBL" id="VOBL01000020">
    <property type="protein sequence ID" value="KAA0974178.1"/>
    <property type="molecule type" value="Genomic_DNA"/>
</dbReference>
<dbReference type="GO" id="GO:0016787">
    <property type="term" value="F:hydrolase activity"/>
    <property type="evidence" value="ECO:0007669"/>
    <property type="project" value="UniProtKB-KW"/>
</dbReference>
<dbReference type="Proteomes" id="UP000323856">
    <property type="component" value="Unassembled WGS sequence"/>
</dbReference>
<protein>
    <submittedName>
        <fullName evidence="6">Phosphoesterase</fullName>
    </submittedName>
</protein>
<keyword evidence="2" id="KW-0378">Hydrolase</keyword>
<accession>A0A5B0E632</accession>
<dbReference type="SUPFAM" id="SSF56300">
    <property type="entry name" value="Metallo-dependent phosphatases"/>
    <property type="match status" value="1"/>
</dbReference>
<evidence type="ECO:0000256" key="1">
    <source>
        <dbReference type="ARBA" id="ARBA00022723"/>
    </source>
</evidence>
<dbReference type="Gene3D" id="3.60.21.10">
    <property type="match status" value="1"/>
</dbReference>
<evidence type="ECO:0000313" key="6">
    <source>
        <dbReference type="EMBL" id="KAA0974178.1"/>
    </source>
</evidence>
<name>A0A5B0E632_9MICC</name>
<dbReference type="InterPro" id="IPR004843">
    <property type="entry name" value="Calcineurin-like_PHP"/>
</dbReference>
<organism evidence="6 7">
    <name type="scientific">Paeniglutamicibacter gangotriensis</name>
    <dbReference type="NCBI Taxonomy" id="254787"/>
    <lineage>
        <taxon>Bacteria</taxon>
        <taxon>Bacillati</taxon>
        <taxon>Actinomycetota</taxon>
        <taxon>Actinomycetes</taxon>
        <taxon>Micrococcales</taxon>
        <taxon>Micrococcaceae</taxon>
        <taxon>Paeniglutamicibacter</taxon>
    </lineage>
</organism>
<reference evidence="6 7" key="1">
    <citation type="submission" date="2019-07" db="EMBL/GenBank/DDBJ databases">
        <title>Analysis of the biochemical properties, biological activity and biotechnological potential of siderophores and biosurfactants produced by Antarctic psychrotolerant bacteria.</title>
        <authorList>
            <person name="Styczynski M."/>
            <person name="Krucon T."/>
            <person name="Decewicz P."/>
            <person name="Dziewit L."/>
        </authorList>
    </citation>
    <scope>NUCLEOTIDE SEQUENCE [LARGE SCALE GENOMIC DNA]</scope>
    <source>
        <strain evidence="6 7">ANT_H27</strain>
    </source>
</reference>
<dbReference type="PANTHER" id="PTHR42988:SF2">
    <property type="entry name" value="CYCLIC NUCLEOTIDE PHOSPHODIESTERASE CBUA0032-RELATED"/>
    <property type="match status" value="1"/>
</dbReference>
<keyword evidence="1" id="KW-0479">Metal-binding</keyword>
<dbReference type="Pfam" id="PF00149">
    <property type="entry name" value="Metallophos"/>
    <property type="match status" value="1"/>
</dbReference>
<dbReference type="InterPro" id="IPR050884">
    <property type="entry name" value="CNP_phosphodiesterase-III"/>
</dbReference>
<dbReference type="PANTHER" id="PTHR42988">
    <property type="entry name" value="PHOSPHOHYDROLASE"/>
    <property type="match status" value="1"/>
</dbReference>
<evidence type="ECO:0000256" key="2">
    <source>
        <dbReference type="ARBA" id="ARBA00022801"/>
    </source>
</evidence>
<evidence type="ECO:0000313" key="7">
    <source>
        <dbReference type="Proteomes" id="UP000323856"/>
    </source>
</evidence>
<comment type="similarity">
    <text evidence="4">Belongs to the cyclic nucleotide phosphodiesterase class-III family.</text>
</comment>
<keyword evidence="3" id="KW-0408">Iron</keyword>
<comment type="caution">
    <text evidence="6">The sequence shown here is derived from an EMBL/GenBank/DDBJ whole genome shotgun (WGS) entry which is preliminary data.</text>
</comment>
<dbReference type="AlphaFoldDB" id="A0A5B0E632"/>
<feature type="domain" description="Calcineurin-like phosphoesterase" evidence="5">
    <location>
        <begin position="8"/>
        <end position="201"/>
    </location>
</feature>
<proteinExistence type="inferred from homology"/>
<dbReference type="GO" id="GO:0046872">
    <property type="term" value="F:metal ion binding"/>
    <property type="evidence" value="ECO:0007669"/>
    <property type="project" value="UniProtKB-KW"/>
</dbReference>
<evidence type="ECO:0000259" key="5">
    <source>
        <dbReference type="Pfam" id="PF00149"/>
    </source>
</evidence>
<evidence type="ECO:0000256" key="4">
    <source>
        <dbReference type="ARBA" id="ARBA00025742"/>
    </source>
</evidence>
<evidence type="ECO:0000256" key="3">
    <source>
        <dbReference type="ARBA" id="ARBA00023004"/>
    </source>
</evidence>
<gene>
    <name evidence="6" type="ORF">FQ154_16200</name>
</gene>
<dbReference type="InterPro" id="IPR029052">
    <property type="entry name" value="Metallo-depent_PP-like"/>
</dbReference>